<organism evidence="1 2">
    <name type="scientific">Lentzea roselyniae</name>
    <dbReference type="NCBI Taxonomy" id="531940"/>
    <lineage>
        <taxon>Bacteria</taxon>
        <taxon>Bacillati</taxon>
        <taxon>Actinomycetota</taxon>
        <taxon>Actinomycetes</taxon>
        <taxon>Pseudonocardiales</taxon>
        <taxon>Pseudonocardiaceae</taxon>
        <taxon>Lentzea</taxon>
    </lineage>
</organism>
<sequence length="59" mass="6281">MRSAVTSARQGSYGTGFVLDDGSVVVVFALQCVGSPDSDPPPRWVVAARDITGRYPVRI</sequence>
<evidence type="ECO:0000313" key="1">
    <source>
        <dbReference type="EMBL" id="GAA3672201.1"/>
    </source>
</evidence>
<evidence type="ECO:0000313" key="2">
    <source>
        <dbReference type="Proteomes" id="UP001500711"/>
    </source>
</evidence>
<name>A0ABP7BWW4_9PSEU</name>
<proteinExistence type="predicted"/>
<keyword evidence="2" id="KW-1185">Reference proteome</keyword>
<gene>
    <name evidence="1" type="ORF">GCM10022267_68670</name>
</gene>
<dbReference type="EMBL" id="BAABBE010000026">
    <property type="protein sequence ID" value="GAA3672201.1"/>
    <property type="molecule type" value="Genomic_DNA"/>
</dbReference>
<protein>
    <submittedName>
        <fullName evidence="1">Uncharacterized protein</fullName>
    </submittedName>
</protein>
<dbReference type="Proteomes" id="UP001500711">
    <property type="component" value="Unassembled WGS sequence"/>
</dbReference>
<comment type="caution">
    <text evidence="1">The sequence shown here is derived from an EMBL/GenBank/DDBJ whole genome shotgun (WGS) entry which is preliminary data.</text>
</comment>
<accession>A0ABP7BWW4</accession>
<reference evidence="2" key="1">
    <citation type="journal article" date="2019" name="Int. J. Syst. Evol. Microbiol.">
        <title>The Global Catalogue of Microorganisms (GCM) 10K type strain sequencing project: providing services to taxonomists for standard genome sequencing and annotation.</title>
        <authorList>
            <consortium name="The Broad Institute Genomics Platform"/>
            <consortium name="The Broad Institute Genome Sequencing Center for Infectious Disease"/>
            <person name="Wu L."/>
            <person name="Ma J."/>
        </authorList>
    </citation>
    <scope>NUCLEOTIDE SEQUENCE [LARGE SCALE GENOMIC DNA]</scope>
    <source>
        <strain evidence="2">JCM 17494</strain>
    </source>
</reference>